<dbReference type="GO" id="GO:0016787">
    <property type="term" value="F:hydrolase activity"/>
    <property type="evidence" value="ECO:0007669"/>
    <property type="project" value="UniProtKB-KW"/>
</dbReference>
<evidence type="ECO:0000313" key="3">
    <source>
        <dbReference type="Proteomes" id="UP001501565"/>
    </source>
</evidence>
<dbReference type="PANTHER" id="PTHR43283:SF14">
    <property type="entry name" value="BLL8153 PROTEIN"/>
    <property type="match status" value="1"/>
</dbReference>
<name>A0ABP7MH57_9GAMM</name>
<dbReference type="EMBL" id="BAABBN010000004">
    <property type="protein sequence ID" value="GAA3921395.1"/>
    <property type="molecule type" value="Genomic_DNA"/>
</dbReference>
<dbReference type="Gene3D" id="3.40.710.10">
    <property type="entry name" value="DD-peptidase/beta-lactamase superfamily"/>
    <property type="match status" value="1"/>
</dbReference>
<keyword evidence="2" id="KW-0378">Hydrolase</keyword>
<gene>
    <name evidence="2" type="ORF">GCM10022277_16540</name>
</gene>
<dbReference type="Proteomes" id="UP001501565">
    <property type="component" value="Unassembled WGS sequence"/>
</dbReference>
<comment type="caution">
    <text evidence="2">The sequence shown here is derived from an EMBL/GenBank/DDBJ whole genome shotgun (WGS) entry which is preliminary data.</text>
</comment>
<protein>
    <submittedName>
        <fullName evidence="2">Serine hydrolase</fullName>
    </submittedName>
</protein>
<sequence length="415" mass="46841">MKIVKAGLIISGVAVLVLGLVAALNWQRVMQLYSAITLFDEEYIVENFVHMDKLFPTAEVISSSEPFVFQKNEKMLPEFFKYNGKQAYLSEFLDRSQTTALLVLHGDEVTHESYYKGTTEKDLRISWSVAKSFLSAMFGVAVDQGHIKDLNQPVTDYVPELVGSGYDGVSIKNVLQMSSGVKFDEDYQDFNSDINRFGRLMALGGSYDEFAASLVKEREQGTYLHYVSIDTHVLGMVLRKATGQSILEYFNEHLWSRIQPEGNTFYITDFQGEPLVLGGLNMRTRDFAKFGKLYLDNGRWKGQQVVPEDWVKRSVTPDAPHLIPGKRDTSDMALGYGYQWWIPENSDQEFMAIGVYDQFIYVNQKANVVVVKNSANRKFMDNGFESALESIAAFRAIAKSLADNKTNTSNLAAID</sequence>
<feature type="domain" description="Beta-lactamase-related" evidence="1">
    <location>
        <begin position="91"/>
        <end position="372"/>
    </location>
</feature>
<proteinExistence type="predicted"/>
<reference evidence="3" key="1">
    <citation type="journal article" date="2019" name="Int. J. Syst. Evol. Microbiol.">
        <title>The Global Catalogue of Microorganisms (GCM) 10K type strain sequencing project: providing services to taxonomists for standard genome sequencing and annotation.</title>
        <authorList>
            <consortium name="The Broad Institute Genomics Platform"/>
            <consortium name="The Broad Institute Genome Sequencing Center for Infectious Disease"/>
            <person name="Wu L."/>
            <person name="Ma J."/>
        </authorList>
    </citation>
    <scope>NUCLEOTIDE SEQUENCE [LARGE SCALE GENOMIC DNA]</scope>
    <source>
        <strain evidence="3">JCM 17551</strain>
    </source>
</reference>
<keyword evidence="3" id="KW-1185">Reference proteome</keyword>
<organism evidence="2 3">
    <name type="scientific">Litoribacillus peritrichatus</name>
    <dbReference type="NCBI Taxonomy" id="718191"/>
    <lineage>
        <taxon>Bacteria</taxon>
        <taxon>Pseudomonadati</taxon>
        <taxon>Pseudomonadota</taxon>
        <taxon>Gammaproteobacteria</taxon>
        <taxon>Oceanospirillales</taxon>
        <taxon>Oceanospirillaceae</taxon>
        <taxon>Litoribacillus</taxon>
    </lineage>
</organism>
<dbReference type="InterPro" id="IPR050789">
    <property type="entry name" value="Diverse_Enzym_Activities"/>
</dbReference>
<evidence type="ECO:0000259" key="1">
    <source>
        <dbReference type="Pfam" id="PF00144"/>
    </source>
</evidence>
<accession>A0ABP7MH57</accession>
<evidence type="ECO:0000313" key="2">
    <source>
        <dbReference type="EMBL" id="GAA3921395.1"/>
    </source>
</evidence>
<dbReference type="InterPro" id="IPR001466">
    <property type="entry name" value="Beta-lactam-related"/>
</dbReference>
<dbReference type="RefSeq" id="WP_344797384.1">
    <property type="nucleotide sequence ID" value="NZ_BAABBN010000004.1"/>
</dbReference>
<dbReference type="InterPro" id="IPR012338">
    <property type="entry name" value="Beta-lactam/transpept-like"/>
</dbReference>
<dbReference type="PANTHER" id="PTHR43283">
    <property type="entry name" value="BETA-LACTAMASE-RELATED"/>
    <property type="match status" value="1"/>
</dbReference>
<dbReference type="SUPFAM" id="SSF56601">
    <property type="entry name" value="beta-lactamase/transpeptidase-like"/>
    <property type="match status" value="1"/>
</dbReference>
<dbReference type="Pfam" id="PF00144">
    <property type="entry name" value="Beta-lactamase"/>
    <property type="match status" value="1"/>
</dbReference>